<keyword evidence="1" id="KW-0472">Membrane</keyword>
<keyword evidence="3" id="KW-1185">Reference proteome</keyword>
<gene>
    <name evidence="2" type="ORF">BVRB_2g045030</name>
</gene>
<organism evidence="2 3">
    <name type="scientific">Beta vulgaris subsp. vulgaris</name>
    <name type="common">Beet</name>
    <dbReference type="NCBI Taxonomy" id="3555"/>
    <lineage>
        <taxon>Eukaryota</taxon>
        <taxon>Viridiplantae</taxon>
        <taxon>Streptophyta</taxon>
        <taxon>Embryophyta</taxon>
        <taxon>Tracheophyta</taxon>
        <taxon>Spermatophyta</taxon>
        <taxon>Magnoliopsida</taxon>
        <taxon>eudicotyledons</taxon>
        <taxon>Gunneridae</taxon>
        <taxon>Pentapetalae</taxon>
        <taxon>Caryophyllales</taxon>
        <taxon>Chenopodiaceae</taxon>
        <taxon>Betoideae</taxon>
        <taxon>Beta</taxon>
    </lineage>
</organism>
<keyword evidence="1" id="KW-1133">Transmembrane helix</keyword>
<reference evidence="2 3" key="1">
    <citation type="journal article" date="2014" name="Nature">
        <title>The genome of the recently domesticated crop plant sugar beet (Beta vulgaris).</title>
        <authorList>
            <person name="Dohm J.C."/>
            <person name="Minoche A.E."/>
            <person name="Holtgrawe D."/>
            <person name="Capella-Gutierrez S."/>
            <person name="Zakrzewski F."/>
            <person name="Tafer H."/>
            <person name="Rupp O."/>
            <person name="Sorensen T.R."/>
            <person name="Stracke R."/>
            <person name="Reinhardt R."/>
            <person name="Goesmann A."/>
            <person name="Kraft T."/>
            <person name="Schulz B."/>
            <person name="Stadler P.F."/>
            <person name="Schmidt T."/>
            <person name="Gabaldon T."/>
            <person name="Lehrach H."/>
            <person name="Weisshaar B."/>
            <person name="Himmelbauer H."/>
        </authorList>
    </citation>
    <scope>NUCLEOTIDE SEQUENCE [LARGE SCALE GENOMIC DNA]</scope>
    <source>
        <tissue evidence="2">Taproot</tissue>
    </source>
</reference>
<feature type="transmembrane region" description="Helical" evidence="1">
    <location>
        <begin position="103"/>
        <end position="127"/>
    </location>
</feature>
<sequence length="231" mass="26459">MVLQCLFYYSSVAWSTFLTYILSEAVIDGVFQKQSWREGILNNASKCIISFIDILAYLIVVYLYIMKRDDNVEKLSDLRRNLALFYFWLVFINFYIVPRVCEILALIGLLSLSVQSFAVVEILRIRWLLAGFVRNPDPAYFNFVMAASVCTAYYFFGYGTTYFWIVLSTCVTLNFLHGNFFMPSDAAATAAATEEDGNTHFMPSSCIDIILEDVCCCKDSTKRDLNFLITI</sequence>
<evidence type="ECO:0000256" key="1">
    <source>
        <dbReference type="SAM" id="Phobius"/>
    </source>
</evidence>
<feature type="transmembrane region" description="Helical" evidence="1">
    <location>
        <begin position="78"/>
        <end position="97"/>
    </location>
</feature>
<proteinExistence type="predicted"/>
<feature type="transmembrane region" description="Helical" evidence="1">
    <location>
        <begin position="7"/>
        <end position="27"/>
    </location>
</feature>
<evidence type="ECO:0000313" key="2">
    <source>
        <dbReference type="EMBL" id="KMS99379.1"/>
    </source>
</evidence>
<protein>
    <submittedName>
        <fullName evidence="2">Uncharacterized protein</fullName>
    </submittedName>
</protein>
<feature type="transmembrane region" description="Helical" evidence="1">
    <location>
        <begin position="139"/>
        <end position="156"/>
    </location>
</feature>
<keyword evidence="1" id="KW-0812">Transmembrane</keyword>
<evidence type="ECO:0000313" key="3">
    <source>
        <dbReference type="Proteomes" id="UP000035740"/>
    </source>
</evidence>
<dbReference type="AlphaFoldDB" id="A0A0J8BDG0"/>
<dbReference type="Proteomes" id="UP000035740">
    <property type="component" value="Unassembled WGS sequence"/>
</dbReference>
<dbReference type="EMBL" id="KQ090219">
    <property type="protein sequence ID" value="KMS99379.1"/>
    <property type="molecule type" value="Genomic_DNA"/>
</dbReference>
<dbReference type="Gramene" id="KMS99379">
    <property type="protein sequence ID" value="KMS99379"/>
    <property type="gene ID" value="BVRB_2g045030"/>
</dbReference>
<accession>A0A0J8BDG0</accession>
<name>A0A0J8BDG0_BETVV</name>
<feature type="transmembrane region" description="Helical" evidence="1">
    <location>
        <begin position="47"/>
        <end position="66"/>
    </location>
</feature>